<accession>A0A1T1APC0</accession>
<dbReference type="EMBL" id="MTJN01000002">
    <property type="protein sequence ID" value="OOV05966.1"/>
    <property type="molecule type" value="Genomic_DNA"/>
</dbReference>
<organism evidence="2 3">
    <name type="scientific">Rhodoferax fermentans</name>
    <dbReference type="NCBI Taxonomy" id="28066"/>
    <lineage>
        <taxon>Bacteria</taxon>
        <taxon>Pseudomonadati</taxon>
        <taxon>Pseudomonadota</taxon>
        <taxon>Betaproteobacteria</taxon>
        <taxon>Burkholderiales</taxon>
        <taxon>Comamonadaceae</taxon>
        <taxon>Rhodoferax</taxon>
    </lineage>
</organism>
<comment type="caution">
    <text evidence="2">The sequence shown here is derived from an EMBL/GenBank/DDBJ whole genome shotgun (WGS) entry which is preliminary data.</text>
</comment>
<evidence type="ECO:0000313" key="2">
    <source>
        <dbReference type="EMBL" id="OOV05966.1"/>
    </source>
</evidence>
<dbReference type="Gene3D" id="2.60.120.10">
    <property type="entry name" value="Jelly Rolls"/>
    <property type="match status" value="1"/>
</dbReference>
<evidence type="ECO:0000259" key="1">
    <source>
        <dbReference type="PROSITE" id="PS01124"/>
    </source>
</evidence>
<dbReference type="GO" id="GO:0003700">
    <property type="term" value="F:DNA-binding transcription factor activity"/>
    <property type="evidence" value="ECO:0007669"/>
    <property type="project" value="InterPro"/>
</dbReference>
<dbReference type="PANTHER" id="PTHR11019">
    <property type="entry name" value="HTH-TYPE TRANSCRIPTIONAL REGULATOR NIMR"/>
    <property type="match status" value="1"/>
</dbReference>
<dbReference type="GO" id="GO:0043565">
    <property type="term" value="F:sequence-specific DNA binding"/>
    <property type="evidence" value="ECO:0007669"/>
    <property type="project" value="InterPro"/>
</dbReference>
<name>A0A1T1APC0_RHOFE</name>
<reference evidence="2 3" key="1">
    <citation type="submission" date="2017-01" db="EMBL/GenBank/DDBJ databases">
        <title>Genome sequencing of Rhodoferax fermentans JCM 7819.</title>
        <authorList>
            <person name="Kim Y.J."/>
            <person name="Farh M.E.-A."/>
            <person name="Yang D.-C."/>
        </authorList>
    </citation>
    <scope>NUCLEOTIDE SEQUENCE [LARGE SCALE GENOMIC DNA]</scope>
    <source>
        <strain evidence="2 3">JCM 7819</strain>
    </source>
</reference>
<keyword evidence="3" id="KW-1185">Reference proteome</keyword>
<dbReference type="SUPFAM" id="SSF51182">
    <property type="entry name" value="RmlC-like cupins"/>
    <property type="match status" value="1"/>
</dbReference>
<dbReference type="SMART" id="SM00342">
    <property type="entry name" value="HTH_ARAC"/>
    <property type="match status" value="1"/>
</dbReference>
<dbReference type="OrthoDB" id="8811403at2"/>
<dbReference type="AlphaFoldDB" id="A0A1T1APC0"/>
<protein>
    <submittedName>
        <fullName evidence="2">Cupin</fullName>
    </submittedName>
</protein>
<evidence type="ECO:0000313" key="3">
    <source>
        <dbReference type="Proteomes" id="UP000190750"/>
    </source>
</evidence>
<dbReference type="Proteomes" id="UP000190750">
    <property type="component" value="Unassembled WGS sequence"/>
</dbReference>
<dbReference type="Pfam" id="PF12833">
    <property type="entry name" value="HTH_18"/>
    <property type="match status" value="1"/>
</dbReference>
<dbReference type="InterPro" id="IPR011051">
    <property type="entry name" value="RmlC_Cupin_sf"/>
</dbReference>
<sequence length="226" mass="24836">MQVNPARFDGVSSGVRRYNGEYQSHAHDHVQIMFGLQGRMELEVAGHSAFADASCGLLIPAGVSHGFLAGPDTRMFVIELPAQEDLGRARSFAVTAACRESVVWGDASVQLAQVLQAPRILARRGIDLARLDAALSSALFEAWSTQRMAALFYLSPQRFHARLLELTGQTPQDYLRRLRLDAAERFVRQGLALEAAALQVGYRSASALSYALKRDRQLGARVLRQA</sequence>
<feature type="domain" description="HTH araC/xylS-type" evidence="1">
    <location>
        <begin position="129"/>
        <end position="226"/>
    </location>
</feature>
<gene>
    <name evidence="2" type="ORF">RF819_03870</name>
</gene>
<dbReference type="Gene3D" id="1.10.10.60">
    <property type="entry name" value="Homeodomain-like"/>
    <property type="match status" value="1"/>
</dbReference>
<dbReference type="InterPro" id="IPR018060">
    <property type="entry name" value="HTH_AraC"/>
</dbReference>
<dbReference type="InterPro" id="IPR014710">
    <property type="entry name" value="RmlC-like_jellyroll"/>
</dbReference>
<dbReference type="PANTHER" id="PTHR11019:SF159">
    <property type="entry name" value="TRANSCRIPTIONAL REGULATOR-RELATED"/>
    <property type="match status" value="1"/>
</dbReference>
<dbReference type="PROSITE" id="PS01124">
    <property type="entry name" value="HTH_ARAC_FAMILY_2"/>
    <property type="match status" value="1"/>
</dbReference>
<dbReference type="RefSeq" id="WP_078363745.1">
    <property type="nucleotide sequence ID" value="NZ_MTJN01000002.1"/>
</dbReference>
<dbReference type="STRING" id="28066.RF819_03870"/>
<proteinExistence type="predicted"/>